<accession>A0A7M7PJW1</accession>
<sequence>MQGSVLGPLLFLAHINDLPECVKSSTARLFADGCAVYKRITSPQDAALLQDDKKLSFNIHVDITTKKANSIQALLQPNFNNCSRKIKEATNKTYVRPMVECATTADRRSSVTALLKDLQWPTLQSRRCQSRLAMYALQNPLGPGRYQVETTSH</sequence>
<evidence type="ECO:0000313" key="2">
    <source>
        <dbReference type="Proteomes" id="UP000007110"/>
    </source>
</evidence>
<dbReference type="EnsemblMetazoa" id="XM_030994622">
    <property type="protein sequence ID" value="XP_030850482"/>
    <property type="gene ID" value="LOC115928047"/>
</dbReference>
<reference evidence="1" key="2">
    <citation type="submission" date="2021-01" db="UniProtKB">
        <authorList>
            <consortium name="EnsemblMetazoa"/>
        </authorList>
    </citation>
    <scope>IDENTIFICATION</scope>
</reference>
<name>A0A7M7PJW1_STRPU</name>
<keyword evidence="2" id="KW-1185">Reference proteome</keyword>
<dbReference type="InParanoid" id="A0A7M7PJW1"/>
<dbReference type="KEGG" id="spu:115928047"/>
<protein>
    <recommendedName>
        <fullName evidence="3">Reverse transcriptase domain-containing protein</fullName>
    </recommendedName>
</protein>
<evidence type="ECO:0000313" key="1">
    <source>
        <dbReference type="EnsemblMetazoa" id="XP_030850482"/>
    </source>
</evidence>
<dbReference type="RefSeq" id="XP_030850482.1">
    <property type="nucleotide sequence ID" value="XM_030994622.1"/>
</dbReference>
<dbReference type="AlphaFoldDB" id="A0A7M7PJW1"/>
<organism evidence="1 2">
    <name type="scientific">Strongylocentrotus purpuratus</name>
    <name type="common">Purple sea urchin</name>
    <dbReference type="NCBI Taxonomy" id="7668"/>
    <lineage>
        <taxon>Eukaryota</taxon>
        <taxon>Metazoa</taxon>
        <taxon>Echinodermata</taxon>
        <taxon>Eleutherozoa</taxon>
        <taxon>Echinozoa</taxon>
        <taxon>Echinoidea</taxon>
        <taxon>Euechinoidea</taxon>
        <taxon>Echinacea</taxon>
        <taxon>Camarodonta</taxon>
        <taxon>Echinidea</taxon>
        <taxon>Strongylocentrotidae</taxon>
        <taxon>Strongylocentrotus</taxon>
    </lineage>
</organism>
<reference evidence="2" key="1">
    <citation type="submission" date="2015-02" db="EMBL/GenBank/DDBJ databases">
        <title>Genome sequencing for Strongylocentrotus purpuratus.</title>
        <authorList>
            <person name="Murali S."/>
            <person name="Liu Y."/>
            <person name="Vee V."/>
            <person name="English A."/>
            <person name="Wang M."/>
            <person name="Skinner E."/>
            <person name="Han Y."/>
            <person name="Muzny D.M."/>
            <person name="Worley K.C."/>
            <person name="Gibbs R.A."/>
        </authorList>
    </citation>
    <scope>NUCLEOTIDE SEQUENCE</scope>
</reference>
<dbReference type="Proteomes" id="UP000007110">
    <property type="component" value="Unassembled WGS sequence"/>
</dbReference>
<dbReference type="GeneID" id="115928047"/>
<proteinExistence type="predicted"/>
<evidence type="ECO:0008006" key="3">
    <source>
        <dbReference type="Google" id="ProtNLM"/>
    </source>
</evidence>